<dbReference type="EMBL" id="CM003609">
    <property type="protein sequence ID" value="KYP63944.1"/>
    <property type="molecule type" value="Genomic_DNA"/>
</dbReference>
<evidence type="ECO:0000313" key="3">
    <source>
        <dbReference type="Proteomes" id="UP000075243"/>
    </source>
</evidence>
<gene>
    <name evidence="1" type="ORF">KK1_018531</name>
    <name evidence="2" type="ORF">KK1_018555</name>
</gene>
<reference evidence="2 3" key="1">
    <citation type="journal article" date="2012" name="Nat. Biotechnol.">
        <title>Draft genome sequence of pigeonpea (Cajanus cajan), an orphan legume crop of resource-poor farmers.</title>
        <authorList>
            <person name="Varshney R.K."/>
            <person name="Chen W."/>
            <person name="Li Y."/>
            <person name="Bharti A.K."/>
            <person name="Saxena R.K."/>
            <person name="Schlueter J.A."/>
            <person name="Donoghue M.T."/>
            <person name="Azam S."/>
            <person name="Fan G."/>
            <person name="Whaley A.M."/>
            <person name="Farmer A.D."/>
            <person name="Sheridan J."/>
            <person name="Iwata A."/>
            <person name="Tuteja R."/>
            <person name="Penmetsa R.V."/>
            <person name="Wu W."/>
            <person name="Upadhyaya H.D."/>
            <person name="Yang S.P."/>
            <person name="Shah T."/>
            <person name="Saxena K.B."/>
            <person name="Michael T."/>
            <person name="McCombie W.R."/>
            <person name="Yang B."/>
            <person name="Zhang G."/>
            <person name="Yang H."/>
            <person name="Wang J."/>
            <person name="Spillane C."/>
            <person name="Cook D.R."/>
            <person name="May G.D."/>
            <person name="Xu X."/>
            <person name="Jackson S.A."/>
        </authorList>
    </citation>
    <scope>NUCLEOTIDE SEQUENCE [LARGE SCALE GENOMIC DNA]</scope>
    <source>
        <strain evidence="3">cv. Asha</strain>
    </source>
</reference>
<dbReference type="Gramene" id="C.cajan_18000.t">
    <property type="protein sequence ID" value="C.cajan_18000.t.cds1"/>
    <property type="gene ID" value="C.cajan_18000"/>
</dbReference>
<sequence length="78" mass="9157">MVLYHETFLTRVETILQIERTTSIHSSGKFSCICVEVDLQKPSIPMIKAKGYTYCVEYERLHLICFKWGKHGHKAILW</sequence>
<accession>A0A151TA87</accession>
<dbReference type="EMBL" id="CM003609">
    <property type="protein sequence ID" value="KYP63968.1"/>
    <property type="molecule type" value="Genomic_DNA"/>
</dbReference>
<evidence type="ECO:0000313" key="2">
    <source>
        <dbReference type="EMBL" id="KYP63968.1"/>
    </source>
</evidence>
<organism evidence="2 3">
    <name type="scientific">Cajanus cajan</name>
    <name type="common">Pigeon pea</name>
    <name type="synonym">Cajanus indicus</name>
    <dbReference type="NCBI Taxonomy" id="3821"/>
    <lineage>
        <taxon>Eukaryota</taxon>
        <taxon>Viridiplantae</taxon>
        <taxon>Streptophyta</taxon>
        <taxon>Embryophyta</taxon>
        <taxon>Tracheophyta</taxon>
        <taxon>Spermatophyta</taxon>
        <taxon>Magnoliopsida</taxon>
        <taxon>eudicotyledons</taxon>
        <taxon>Gunneridae</taxon>
        <taxon>Pentapetalae</taxon>
        <taxon>rosids</taxon>
        <taxon>fabids</taxon>
        <taxon>Fabales</taxon>
        <taxon>Fabaceae</taxon>
        <taxon>Papilionoideae</taxon>
        <taxon>50 kb inversion clade</taxon>
        <taxon>NPAAA clade</taxon>
        <taxon>indigoferoid/millettioid clade</taxon>
        <taxon>Phaseoleae</taxon>
        <taxon>Cajanus</taxon>
    </lineage>
</organism>
<keyword evidence="3" id="KW-1185">Reference proteome</keyword>
<dbReference type="AlphaFoldDB" id="A0A151TA87"/>
<evidence type="ECO:0000313" key="1">
    <source>
        <dbReference type="EMBL" id="KYP63944.1"/>
    </source>
</evidence>
<protein>
    <submittedName>
        <fullName evidence="2">Uncharacterized protein</fullName>
    </submittedName>
</protein>
<proteinExistence type="predicted"/>
<dbReference type="Proteomes" id="UP000075243">
    <property type="component" value="Chromosome 7"/>
</dbReference>
<dbReference type="Gramene" id="C.cajan_18024.t">
    <property type="protein sequence ID" value="C.cajan_18024.t.cds1"/>
    <property type="gene ID" value="C.cajan_18024"/>
</dbReference>
<name>A0A151TA87_CAJCA</name>